<evidence type="ECO:0000313" key="2">
    <source>
        <dbReference type="Proteomes" id="UP000266743"/>
    </source>
</evidence>
<dbReference type="AlphaFoldDB" id="A0A3L6KUX0"/>
<gene>
    <name evidence="1" type="ORF">DPX39_110120100</name>
</gene>
<name>A0A3L6KUX0_9TRYP</name>
<evidence type="ECO:0008006" key="3">
    <source>
        <dbReference type="Google" id="ProtNLM"/>
    </source>
</evidence>
<dbReference type="EMBL" id="QSBY01000011">
    <property type="protein sequence ID" value="RHW68189.1"/>
    <property type="molecule type" value="Genomic_DNA"/>
</dbReference>
<evidence type="ECO:0000313" key="1">
    <source>
        <dbReference type="EMBL" id="RHW68189.1"/>
    </source>
</evidence>
<protein>
    <recommendedName>
        <fullName evidence="3">CLASP N terminal</fullName>
    </recommendedName>
</protein>
<dbReference type="Proteomes" id="UP000266743">
    <property type="component" value="Chromosome 11"/>
</dbReference>
<accession>A0A3L6KUX0</accession>
<comment type="caution">
    <text evidence="1">The sequence shown here is derived from an EMBL/GenBank/DDBJ whole genome shotgun (WGS) entry which is preliminary data.</text>
</comment>
<sequence length="135" mass="15449">MDAIYCELRRIVSPSLKVHALEYAKYLYIDNAVHFAQLTPMRRAVEELLPIIQTEGPHNLVRKSAASALTALYVTSKGTFIRVLSHHLSPSDCESIVDELQLAFRTSDRSVVVLWLDRSRFRTQCRLCDARLLTF</sequence>
<organism evidence="1 2">
    <name type="scientific">Trypanosoma brucei equiperdum</name>
    <dbReference type="NCBI Taxonomy" id="630700"/>
    <lineage>
        <taxon>Eukaryota</taxon>
        <taxon>Discoba</taxon>
        <taxon>Euglenozoa</taxon>
        <taxon>Kinetoplastea</taxon>
        <taxon>Metakinetoplastina</taxon>
        <taxon>Trypanosomatida</taxon>
        <taxon>Trypanosomatidae</taxon>
        <taxon>Trypanosoma</taxon>
    </lineage>
</organism>
<reference evidence="1 2" key="1">
    <citation type="submission" date="2018-09" db="EMBL/GenBank/DDBJ databases">
        <title>whole genome sequence of T. equiperdum IVM-t1 strain.</title>
        <authorList>
            <person name="Suganuma K."/>
        </authorList>
    </citation>
    <scope>NUCLEOTIDE SEQUENCE [LARGE SCALE GENOMIC DNA]</scope>
    <source>
        <strain evidence="1 2">IVM-t1</strain>
    </source>
</reference>
<proteinExistence type="predicted"/>